<feature type="transmembrane region" description="Helical" evidence="1">
    <location>
        <begin position="495"/>
        <end position="516"/>
    </location>
</feature>
<organism evidence="2 3">
    <name type="scientific">Durusdinium trenchii</name>
    <dbReference type="NCBI Taxonomy" id="1381693"/>
    <lineage>
        <taxon>Eukaryota</taxon>
        <taxon>Sar</taxon>
        <taxon>Alveolata</taxon>
        <taxon>Dinophyceae</taxon>
        <taxon>Suessiales</taxon>
        <taxon>Symbiodiniaceae</taxon>
        <taxon>Durusdinium</taxon>
    </lineage>
</organism>
<evidence type="ECO:0000256" key="1">
    <source>
        <dbReference type="SAM" id="Phobius"/>
    </source>
</evidence>
<keyword evidence="1" id="KW-0812">Transmembrane</keyword>
<feature type="transmembrane region" description="Helical" evidence="1">
    <location>
        <begin position="258"/>
        <end position="281"/>
    </location>
</feature>
<feature type="transmembrane region" description="Helical" evidence="1">
    <location>
        <begin position="523"/>
        <end position="543"/>
    </location>
</feature>
<feature type="transmembrane region" description="Helical" evidence="1">
    <location>
        <begin position="357"/>
        <end position="375"/>
    </location>
</feature>
<accession>A0ABP0JJR8</accession>
<feature type="transmembrane region" description="Helical" evidence="1">
    <location>
        <begin position="230"/>
        <end position="246"/>
    </location>
</feature>
<keyword evidence="3" id="KW-1185">Reference proteome</keyword>
<sequence length="609" mass="67257">MGLYVLLGRGWPWREVWGLAVHRYRGSQHVGLRNIIGTLALTVALHRQPSIGHAWEEDRSDRLLETIRNGAHLHRTVAQNRWCVTLADLQQFKRLVFQAVRKGVIKPTERDQFLASDTRVGPSVYTVVDQFVKPMTRAAGNVSWALMKHPEGLLCDVFITHAWAEGIYEFVDKVTQSWPRGATAAYVCFLSYPQNLDISDLIQSPRESPFARALGSSRLVIAVPNHVCSIYSYIWCVYEAFLAFIWDKRIRAAKSPVVGWLSMLRVSCTAFATLGACILILMSQATYYGFTADFVHLVRQIRLVSIILSALCGVCIMVFFALGKHAWISCQIAILVFAVVVEMFVAADLCLNGATDPPVICVLLLSILACGAVEGDRRQSEETCRQTQELRRGFAGTVGASEKIHAFSSSPSDLQNILAEIEGHASVNAVDKVVDTLLALGLSGKELRRVTEHVGPLGNVSVWSKALFVASSGLICFQCFQVYRYRILIDTSTLHYILLGVALLEAILWPVIFLLLPVERKTFAARCLPLLLLLSPGFVGLWGCFPYDATAHFGVIPVILLITLLGPARIAQIPVLGPAAVRLVFARRPWRTKGSGTSFEATTVPMPGV</sequence>
<name>A0ABP0JJR8_9DINO</name>
<feature type="transmembrane region" description="Helical" evidence="1">
    <location>
        <begin position="327"/>
        <end position="345"/>
    </location>
</feature>
<keyword evidence="1" id="KW-0472">Membrane</keyword>
<gene>
    <name evidence="2" type="ORF">CCMP2556_LOCUS11673</name>
</gene>
<dbReference type="Proteomes" id="UP001642484">
    <property type="component" value="Unassembled WGS sequence"/>
</dbReference>
<reference evidence="2 3" key="1">
    <citation type="submission" date="2024-02" db="EMBL/GenBank/DDBJ databases">
        <authorList>
            <person name="Chen Y."/>
            <person name="Shah S."/>
            <person name="Dougan E. K."/>
            <person name="Thang M."/>
            <person name="Chan C."/>
        </authorList>
    </citation>
    <scope>NUCLEOTIDE SEQUENCE [LARGE SCALE GENOMIC DNA]</scope>
</reference>
<feature type="transmembrane region" description="Helical" evidence="1">
    <location>
        <begin position="301"/>
        <end position="320"/>
    </location>
</feature>
<proteinExistence type="predicted"/>
<evidence type="ECO:0000313" key="2">
    <source>
        <dbReference type="EMBL" id="CAK9014407.1"/>
    </source>
</evidence>
<feature type="transmembrane region" description="Helical" evidence="1">
    <location>
        <begin position="549"/>
        <end position="568"/>
    </location>
</feature>
<comment type="caution">
    <text evidence="2">The sequence shown here is derived from an EMBL/GenBank/DDBJ whole genome shotgun (WGS) entry which is preliminary data.</text>
</comment>
<evidence type="ECO:0000313" key="3">
    <source>
        <dbReference type="Proteomes" id="UP001642484"/>
    </source>
</evidence>
<protein>
    <submittedName>
        <fullName evidence="2">Uncharacterized protein</fullName>
    </submittedName>
</protein>
<keyword evidence="1" id="KW-1133">Transmembrane helix</keyword>
<dbReference type="EMBL" id="CAXAMN010005557">
    <property type="protein sequence ID" value="CAK9014407.1"/>
    <property type="molecule type" value="Genomic_DNA"/>
</dbReference>